<accession>A0ABR2ZLB2</accession>
<comment type="caution">
    <text evidence="2">The sequence shown here is derived from an EMBL/GenBank/DDBJ whole genome shotgun (WGS) entry which is preliminary data.</text>
</comment>
<dbReference type="EMBL" id="JBBXMP010000114">
    <property type="protein sequence ID" value="KAL0062095.1"/>
    <property type="molecule type" value="Genomic_DNA"/>
</dbReference>
<reference evidence="2 3" key="1">
    <citation type="submission" date="2024-05" db="EMBL/GenBank/DDBJ databases">
        <title>A draft genome resource for the thread blight pathogen Marasmius tenuissimus strain MS-2.</title>
        <authorList>
            <person name="Yulfo-Soto G.E."/>
            <person name="Baruah I.K."/>
            <person name="Amoako-Attah I."/>
            <person name="Bukari Y."/>
            <person name="Meinhardt L.W."/>
            <person name="Bailey B.A."/>
            <person name="Cohen S.P."/>
        </authorList>
    </citation>
    <scope>NUCLEOTIDE SEQUENCE [LARGE SCALE GENOMIC DNA]</scope>
    <source>
        <strain evidence="2 3">MS-2</strain>
    </source>
</reference>
<feature type="compositionally biased region" description="Basic and acidic residues" evidence="1">
    <location>
        <begin position="184"/>
        <end position="197"/>
    </location>
</feature>
<organism evidence="2 3">
    <name type="scientific">Marasmius tenuissimus</name>
    <dbReference type="NCBI Taxonomy" id="585030"/>
    <lineage>
        <taxon>Eukaryota</taxon>
        <taxon>Fungi</taxon>
        <taxon>Dikarya</taxon>
        <taxon>Basidiomycota</taxon>
        <taxon>Agaricomycotina</taxon>
        <taxon>Agaricomycetes</taxon>
        <taxon>Agaricomycetidae</taxon>
        <taxon>Agaricales</taxon>
        <taxon>Marasmiineae</taxon>
        <taxon>Marasmiaceae</taxon>
        <taxon>Marasmius</taxon>
    </lineage>
</organism>
<evidence type="ECO:0000313" key="2">
    <source>
        <dbReference type="EMBL" id="KAL0062095.1"/>
    </source>
</evidence>
<feature type="region of interest" description="Disordered" evidence="1">
    <location>
        <begin position="431"/>
        <end position="464"/>
    </location>
</feature>
<keyword evidence="3" id="KW-1185">Reference proteome</keyword>
<feature type="region of interest" description="Disordered" evidence="1">
    <location>
        <begin position="144"/>
        <end position="222"/>
    </location>
</feature>
<dbReference type="Proteomes" id="UP001437256">
    <property type="component" value="Unassembled WGS sequence"/>
</dbReference>
<evidence type="ECO:0000313" key="3">
    <source>
        <dbReference type="Proteomes" id="UP001437256"/>
    </source>
</evidence>
<name>A0ABR2ZLB2_9AGAR</name>
<evidence type="ECO:0000256" key="1">
    <source>
        <dbReference type="SAM" id="MobiDB-lite"/>
    </source>
</evidence>
<protein>
    <submittedName>
        <fullName evidence="2">Uncharacterized protein</fullName>
    </submittedName>
</protein>
<proteinExistence type="predicted"/>
<sequence>MSSLYDYLPNSIDTPGLRARAGPNSFYNHLTGMIGSMGKGALCAVEVGEDFRKRQDGKSVHYGFVNKEGKVFSANIFGEVVGSAHGTALGAAGTHYWGRDSGNLIPITDSSKVKHQVVLGVPSFATEAVADLFHDQIVTVSNVRSKDMDEEDGPVNAKEAVKSSTGEGDPDLLVLTMGQIYTTTREEGKGKNKETTPKRMMKKRKAGQMDAPDETSASQQAAPDLSRLLDASQLPPASAVRVGAEYPPNVFPDYGRPGFRHRLAKAKQPAVYNERGQLIPLWTFFDALRVGTLLMANVNIQVWVIQNDNNVVRKVYHLIVCSLRVVARSDIAVTKPVPSLLAGNAPDSQEDVVRDEASAALQSLVIPGFDLLDGTAFGAIPDLEPSSPAVSASTMSSSSPVPVVAPEFVTGSSTGAGTMAGGAVNVSQDYDMIDDQSMLGEPDDNELQAADNSRPKKKSKSKRV</sequence>
<feature type="compositionally biased region" description="Basic residues" evidence="1">
    <location>
        <begin position="455"/>
        <end position="464"/>
    </location>
</feature>
<gene>
    <name evidence="2" type="ORF">AAF712_011022</name>
</gene>